<dbReference type="RefSeq" id="WP_117582625.1">
    <property type="nucleotide sequence ID" value="NZ_QUSL01000056.1"/>
</dbReference>
<name>A0A3E3E748_9FIRM</name>
<evidence type="ECO:0000256" key="1">
    <source>
        <dbReference type="SAM" id="Coils"/>
    </source>
</evidence>
<dbReference type="Proteomes" id="UP000261032">
    <property type="component" value="Unassembled WGS sequence"/>
</dbReference>
<gene>
    <name evidence="2" type="ORF">DXB93_17955</name>
</gene>
<dbReference type="EMBL" id="QUSL01000056">
    <property type="protein sequence ID" value="RGD77441.1"/>
    <property type="molecule type" value="Genomic_DNA"/>
</dbReference>
<reference evidence="2 3" key="1">
    <citation type="submission" date="2018-08" db="EMBL/GenBank/DDBJ databases">
        <title>A genome reference for cultivated species of the human gut microbiota.</title>
        <authorList>
            <person name="Zou Y."/>
            <person name="Xue W."/>
            <person name="Luo G."/>
        </authorList>
    </citation>
    <scope>NUCLEOTIDE SEQUENCE [LARGE SCALE GENOMIC DNA]</scope>
    <source>
        <strain evidence="2 3">OM06-4</strain>
    </source>
</reference>
<sequence>MEEFILIIISLILGFWQGLRKRNKKNNIKTEEYKVKIATLEDEIKTLNRKLRLQQYNNGSLKKKNKERFETDLTSFITMSMDNYYLCASVYCLLNIVFRTNTKMDRTYYEQEFNVEQISIDIENYLDESELNETNIDLIVEYQKGIKKIINPYDAFACYKEWINSFNIDIYSISLKELMETMYFILYELNLNE</sequence>
<accession>A0A3E3E748</accession>
<protein>
    <submittedName>
        <fullName evidence="2">Uncharacterized protein</fullName>
    </submittedName>
</protein>
<organism evidence="2 3">
    <name type="scientific">Thomasclavelia ramosa</name>
    <dbReference type="NCBI Taxonomy" id="1547"/>
    <lineage>
        <taxon>Bacteria</taxon>
        <taxon>Bacillati</taxon>
        <taxon>Bacillota</taxon>
        <taxon>Erysipelotrichia</taxon>
        <taxon>Erysipelotrichales</taxon>
        <taxon>Coprobacillaceae</taxon>
        <taxon>Thomasclavelia</taxon>
    </lineage>
</organism>
<keyword evidence="1" id="KW-0175">Coiled coil</keyword>
<feature type="coiled-coil region" evidence="1">
    <location>
        <begin position="30"/>
        <end position="57"/>
    </location>
</feature>
<evidence type="ECO:0000313" key="2">
    <source>
        <dbReference type="EMBL" id="RGD77441.1"/>
    </source>
</evidence>
<comment type="caution">
    <text evidence="2">The sequence shown here is derived from an EMBL/GenBank/DDBJ whole genome shotgun (WGS) entry which is preliminary data.</text>
</comment>
<proteinExistence type="predicted"/>
<dbReference type="AlphaFoldDB" id="A0A3E3E748"/>
<evidence type="ECO:0000313" key="3">
    <source>
        <dbReference type="Proteomes" id="UP000261032"/>
    </source>
</evidence>